<evidence type="ECO:0000313" key="2">
    <source>
        <dbReference type="Proteomes" id="UP001058514"/>
    </source>
</evidence>
<protein>
    <submittedName>
        <fullName evidence="1">Uncharacterized protein</fullName>
    </submittedName>
</protein>
<dbReference type="Proteomes" id="UP001058514">
    <property type="component" value="Chromosome"/>
</dbReference>
<gene>
    <name evidence="1" type="ORF">K3718_01620</name>
</gene>
<sequence>MTRTDIPAPIQDPQAALAQILADLGLRRTVAAIVRHLLSAQRPPRKAGRTLPLSNYIRQDIGLPPLPEELPSSRGYL</sequence>
<organism evidence="1 2">
    <name type="scientific">Leisingera aquaemixtae</name>
    <dbReference type="NCBI Taxonomy" id="1396826"/>
    <lineage>
        <taxon>Bacteria</taxon>
        <taxon>Pseudomonadati</taxon>
        <taxon>Pseudomonadota</taxon>
        <taxon>Alphaproteobacteria</taxon>
        <taxon>Rhodobacterales</taxon>
        <taxon>Roseobacteraceae</taxon>
        <taxon>Leisingera</taxon>
    </lineage>
</organism>
<name>A0ABY5WK08_9RHOB</name>
<accession>A0ABY5WK08</accession>
<keyword evidence="2" id="KW-1185">Reference proteome</keyword>
<proteinExistence type="predicted"/>
<reference evidence="1" key="1">
    <citation type="submission" date="2021-08" db="EMBL/GenBank/DDBJ databases">
        <authorList>
            <person name="Nwanade C."/>
            <person name="Wang M."/>
            <person name="Masoudi A."/>
            <person name="Yu Z."/>
            <person name="Liu J."/>
        </authorList>
    </citation>
    <scope>NUCLEOTIDE SEQUENCE</scope>
    <source>
        <strain evidence="1">S166</strain>
    </source>
</reference>
<dbReference type="RefSeq" id="WP_141891380.1">
    <property type="nucleotide sequence ID" value="NZ_CP041159.1"/>
</dbReference>
<dbReference type="EMBL" id="CP081051">
    <property type="protein sequence ID" value="UWQ41817.1"/>
    <property type="molecule type" value="Genomic_DNA"/>
</dbReference>
<evidence type="ECO:0000313" key="1">
    <source>
        <dbReference type="EMBL" id="UWQ41817.1"/>
    </source>
</evidence>